<dbReference type="InterPro" id="IPR029033">
    <property type="entry name" value="His_PPase_superfam"/>
</dbReference>
<proteinExistence type="predicted"/>
<dbReference type="AlphaFoldDB" id="A0A0D6LCG9"/>
<organism evidence="1 2">
    <name type="scientific">Ancylostoma ceylanicum</name>
    <dbReference type="NCBI Taxonomy" id="53326"/>
    <lineage>
        <taxon>Eukaryota</taxon>
        <taxon>Metazoa</taxon>
        <taxon>Ecdysozoa</taxon>
        <taxon>Nematoda</taxon>
        <taxon>Chromadorea</taxon>
        <taxon>Rhabditida</taxon>
        <taxon>Rhabditina</taxon>
        <taxon>Rhabditomorpha</taxon>
        <taxon>Strongyloidea</taxon>
        <taxon>Ancylostomatidae</taxon>
        <taxon>Ancylostomatinae</taxon>
        <taxon>Ancylostoma</taxon>
    </lineage>
</organism>
<dbReference type="Proteomes" id="UP000054495">
    <property type="component" value="Unassembled WGS sequence"/>
</dbReference>
<dbReference type="InterPro" id="IPR000560">
    <property type="entry name" value="His_Pase_clade-2"/>
</dbReference>
<dbReference type="Gene3D" id="3.40.50.1240">
    <property type="entry name" value="Phosphoglycerate mutase-like"/>
    <property type="match status" value="1"/>
</dbReference>
<reference evidence="1 2" key="1">
    <citation type="submission" date="2013-05" db="EMBL/GenBank/DDBJ databases">
        <title>Draft genome of the parasitic nematode Anyclostoma ceylanicum.</title>
        <authorList>
            <person name="Mitreva M."/>
        </authorList>
    </citation>
    <scope>NUCLEOTIDE SEQUENCE [LARGE SCALE GENOMIC DNA]</scope>
</reference>
<sequence>MEKTERLHAVLHRCLRVAVWPLYEGFVYECTGLIKNNSDLFPNAEAFANVESLIQMTRRKEGRSHRAPADVTVEALGEKNMAYFKDRNGLPMSEWFNRNRKRIYELYEKATFYLHIASETRVYHFTVSVVKYHDNELLKLKQGVLMNRIMNDLWKQWGEYERHGRVQKKFIAYSTQDWLIMAFLHALGCGEEALGSTIPDFNALVIIELFEQSKKPMVRIHYKDNKMKMPKDITHAVRSCSFAPCHLIQLGLSVKRYRTDDPQSVCNMQIA</sequence>
<name>A0A0D6LCG9_9BILA</name>
<dbReference type="EMBL" id="KE125647">
    <property type="protein sequence ID" value="EPB67541.1"/>
    <property type="molecule type" value="Genomic_DNA"/>
</dbReference>
<protein>
    <submittedName>
        <fullName evidence="1">Uncharacterized protein</fullName>
    </submittedName>
</protein>
<dbReference type="GO" id="GO:0016791">
    <property type="term" value="F:phosphatase activity"/>
    <property type="evidence" value="ECO:0007669"/>
    <property type="project" value="UniProtKB-ARBA"/>
</dbReference>
<accession>A0A0D6LCG9</accession>
<evidence type="ECO:0000313" key="1">
    <source>
        <dbReference type="EMBL" id="EPB67541.1"/>
    </source>
</evidence>
<evidence type="ECO:0000313" key="2">
    <source>
        <dbReference type="Proteomes" id="UP000054495"/>
    </source>
</evidence>
<gene>
    <name evidence="1" type="ORF">ANCCEY_13362</name>
</gene>
<dbReference type="SUPFAM" id="SSF53254">
    <property type="entry name" value="Phosphoglycerate mutase-like"/>
    <property type="match status" value="1"/>
</dbReference>
<keyword evidence="2" id="KW-1185">Reference proteome</keyword>
<dbReference type="Pfam" id="PF00328">
    <property type="entry name" value="His_Phos_2"/>
    <property type="match status" value="1"/>
</dbReference>